<protein>
    <submittedName>
        <fullName evidence="1">Uncharacterized protein</fullName>
    </submittedName>
</protein>
<evidence type="ECO:0000313" key="1">
    <source>
        <dbReference type="EMBL" id="OWF41310.1"/>
    </source>
</evidence>
<dbReference type="Proteomes" id="UP000242188">
    <property type="component" value="Unassembled WGS sequence"/>
</dbReference>
<accession>A0A210PXU1</accession>
<reference evidence="1 2" key="1">
    <citation type="journal article" date="2017" name="Nat. Ecol. Evol.">
        <title>Scallop genome provides insights into evolution of bilaterian karyotype and development.</title>
        <authorList>
            <person name="Wang S."/>
            <person name="Zhang J."/>
            <person name="Jiao W."/>
            <person name="Li J."/>
            <person name="Xun X."/>
            <person name="Sun Y."/>
            <person name="Guo X."/>
            <person name="Huan P."/>
            <person name="Dong B."/>
            <person name="Zhang L."/>
            <person name="Hu X."/>
            <person name="Sun X."/>
            <person name="Wang J."/>
            <person name="Zhao C."/>
            <person name="Wang Y."/>
            <person name="Wang D."/>
            <person name="Huang X."/>
            <person name="Wang R."/>
            <person name="Lv J."/>
            <person name="Li Y."/>
            <person name="Zhang Z."/>
            <person name="Liu B."/>
            <person name="Lu W."/>
            <person name="Hui Y."/>
            <person name="Liang J."/>
            <person name="Zhou Z."/>
            <person name="Hou R."/>
            <person name="Li X."/>
            <person name="Liu Y."/>
            <person name="Li H."/>
            <person name="Ning X."/>
            <person name="Lin Y."/>
            <person name="Zhao L."/>
            <person name="Xing Q."/>
            <person name="Dou J."/>
            <person name="Li Y."/>
            <person name="Mao J."/>
            <person name="Guo H."/>
            <person name="Dou H."/>
            <person name="Li T."/>
            <person name="Mu C."/>
            <person name="Jiang W."/>
            <person name="Fu Q."/>
            <person name="Fu X."/>
            <person name="Miao Y."/>
            <person name="Liu J."/>
            <person name="Yu Q."/>
            <person name="Li R."/>
            <person name="Liao H."/>
            <person name="Li X."/>
            <person name="Kong Y."/>
            <person name="Jiang Z."/>
            <person name="Chourrout D."/>
            <person name="Li R."/>
            <person name="Bao Z."/>
        </authorList>
    </citation>
    <scope>NUCLEOTIDE SEQUENCE [LARGE SCALE GENOMIC DNA]</scope>
    <source>
        <strain evidence="1 2">PY_sf001</strain>
    </source>
</reference>
<gene>
    <name evidence="1" type="ORF">KP79_PYT13147</name>
</gene>
<organism evidence="1 2">
    <name type="scientific">Mizuhopecten yessoensis</name>
    <name type="common">Japanese scallop</name>
    <name type="synonym">Patinopecten yessoensis</name>
    <dbReference type="NCBI Taxonomy" id="6573"/>
    <lineage>
        <taxon>Eukaryota</taxon>
        <taxon>Metazoa</taxon>
        <taxon>Spiralia</taxon>
        <taxon>Lophotrochozoa</taxon>
        <taxon>Mollusca</taxon>
        <taxon>Bivalvia</taxon>
        <taxon>Autobranchia</taxon>
        <taxon>Pteriomorphia</taxon>
        <taxon>Pectinida</taxon>
        <taxon>Pectinoidea</taxon>
        <taxon>Pectinidae</taxon>
        <taxon>Mizuhopecten</taxon>
    </lineage>
</organism>
<dbReference type="EMBL" id="NEDP02005411">
    <property type="protein sequence ID" value="OWF41310.1"/>
    <property type="molecule type" value="Genomic_DNA"/>
</dbReference>
<comment type="caution">
    <text evidence="1">The sequence shown here is derived from an EMBL/GenBank/DDBJ whole genome shotgun (WGS) entry which is preliminary data.</text>
</comment>
<sequence length="78" mass="9376">MPTYSGKERWEPFDIKFEIITKHNRWSDRNAFEYADKLPRTLGFTKHKKNMKERFSDKDVPVVASRELHFTKQEENGS</sequence>
<name>A0A210PXU1_MIZYE</name>
<dbReference type="AlphaFoldDB" id="A0A210PXU1"/>
<evidence type="ECO:0000313" key="2">
    <source>
        <dbReference type="Proteomes" id="UP000242188"/>
    </source>
</evidence>
<keyword evidence="2" id="KW-1185">Reference proteome</keyword>
<proteinExistence type="predicted"/>